<keyword evidence="1" id="KW-0732">Signal</keyword>
<dbReference type="AlphaFoldDB" id="A0A1G7G037"/>
<dbReference type="Gene3D" id="2.60.40.1880">
    <property type="entry name" value="Invasion associated locus B (IalB) protein"/>
    <property type="match status" value="1"/>
</dbReference>
<dbReference type="InterPro" id="IPR038696">
    <property type="entry name" value="IalB_sf"/>
</dbReference>
<evidence type="ECO:0000313" key="3">
    <source>
        <dbReference type="Proteomes" id="UP000199412"/>
    </source>
</evidence>
<evidence type="ECO:0000313" key="2">
    <source>
        <dbReference type="EMBL" id="SDE81504.1"/>
    </source>
</evidence>
<feature type="signal peptide" evidence="1">
    <location>
        <begin position="1"/>
        <end position="31"/>
    </location>
</feature>
<accession>A0A1G7G037</accession>
<dbReference type="RefSeq" id="WP_143027211.1">
    <property type="nucleotide sequence ID" value="NZ_FNAP01000013.1"/>
</dbReference>
<dbReference type="Proteomes" id="UP000199412">
    <property type="component" value="Unassembled WGS sequence"/>
</dbReference>
<organism evidence="2 3">
    <name type="scientific">Rhodospira trueperi</name>
    <dbReference type="NCBI Taxonomy" id="69960"/>
    <lineage>
        <taxon>Bacteria</taxon>
        <taxon>Pseudomonadati</taxon>
        <taxon>Pseudomonadota</taxon>
        <taxon>Alphaproteobacteria</taxon>
        <taxon>Rhodospirillales</taxon>
        <taxon>Rhodospirillaceae</taxon>
        <taxon>Rhodospira</taxon>
    </lineage>
</organism>
<protein>
    <submittedName>
        <fullName evidence="2">Invasion associated locus B (IalB) protein</fullName>
    </submittedName>
</protein>
<keyword evidence="3" id="KW-1185">Reference proteome</keyword>
<dbReference type="Pfam" id="PF06776">
    <property type="entry name" value="IalB"/>
    <property type="match status" value="1"/>
</dbReference>
<proteinExistence type="predicted"/>
<feature type="chain" id="PRO_5011603049" evidence="1">
    <location>
        <begin position="32"/>
        <end position="177"/>
    </location>
</feature>
<gene>
    <name evidence="2" type="ORF">SAMN05421720_11320</name>
</gene>
<dbReference type="OrthoDB" id="9806572at2"/>
<dbReference type="STRING" id="69960.SAMN05421720_11320"/>
<evidence type="ECO:0000256" key="1">
    <source>
        <dbReference type="SAM" id="SignalP"/>
    </source>
</evidence>
<dbReference type="EMBL" id="FNAP01000013">
    <property type="protein sequence ID" value="SDE81504.1"/>
    <property type="molecule type" value="Genomic_DNA"/>
</dbReference>
<reference evidence="2 3" key="1">
    <citation type="submission" date="2016-10" db="EMBL/GenBank/DDBJ databases">
        <authorList>
            <person name="de Groot N.N."/>
        </authorList>
    </citation>
    <scope>NUCLEOTIDE SEQUENCE [LARGE SCALE GENOMIC DNA]</scope>
    <source>
        <strain evidence="2 3">ATCC 700224</strain>
    </source>
</reference>
<sequence length="177" mass="19236">MMPSMRGLFVLALLVSTIVLGTTASSSQALAQDVRTIGKFRDWTAYTYDEGGSKVCYIASRPQKDQGNYTRRGDIFAIVSHRPAEGASNVVSFVAGYPYKEQSEVSVTVDGRNAFTLFTHDETAWAYDEDDAKLVTAMKAGSEMVVVGTSSRGTRTTDTYSLMGFTNAHEAITGECQ</sequence>
<dbReference type="InterPro" id="IPR010642">
    <property type="entry name" value="Invasion_prot_B"/>
</dbReference>
<name>A0A1G7G037_9PROT</name>